<feature type="domain" description="RING-type" evidence="6">
    <location>
        <begin position="283"/>
        <end position="322"/>
    </location>
</feature>
<dbReference type="PANTHER" id="PTHR17550:SF4">
    <property type="entry name" value="E3 UBIQUITIN-PROTEIN LIGASE TTC3"/>
    <property type="match status" value="1"/>
</dbReference>
<organism evidence="7 8">
    <name type="scientific">Junco hyemalis</name>
    <name type="common">Dark-eyed junco</name>
    <dbReference type="NCBI Taxonomy" id="40217"/>
    <lineage>
        <taxon>Eukaryota</taxon>
        <taxon>Metazoa</taxon>
        <taxon>Chordata</taxon>
        <taxon>Craniata</taxon>
        <taxon>Vertebrata</taxon>
        <taxon>Euteleostomi</taxon>
        <taxon>Archelosauria</taxon>
        <taxon>Archosauria</taxon>
        <taxon>Dinosauria</taxon>
        <taxon>Saurischia</taxon>
        <taxon>Theropoda</taxon>
        <taxon>Coelurosauria</taxon>
        <taxon>Aves</taxon>
        <taxon>Neognathae</taxon>
        <taxon>Neoaves</taxon>
        <taxon>Telluraves</taxon>
        <taxon>Australaves</taxon>
        <taxon>Passeriformes</taxon>
        <taxon>Passerellidae</taxon>
        <taxon>Junco</taxon>
    </lineage>
</organism>
<dbReference type="InterPro" id="IPR056870">
    <property type="entry name" value="TTC3/DZIP3/RBM44-like_helical"/>
</dbReference>
<dbReference type="Pfam" id="PF13639">
    <property type="entry name" value="zf-RING_2"/>
    <property type="match status" value="1"/>
</dbReference>
<keyword evidence="3" id="KW-0862">Zinc</keyword>
<evidence type="ECO:0000313" key="7">
    <source>
        <dbReference type="Ensembl" id="ENSJHYP00000002498.1"/>
    </source>
</evidence>
<evidence type="ECO:0000256" key="5">
    <source>
        <dbReference type="SAM" id="MobiDB-lite"/>
    </source>
</evidence>
<reference evidence="7" key="2">
    <citation type="submission" date="2025-09" db="UniProtKB">
        <authorList>
            <consortium name="Ensembl"/>
        </authorList>
    </citation>
    <scope>IDENTIFICATION</scope>
</reference>
<dbReference type="InterPro" id="IPR013083">
    <property type="entry name" value="Znf_RING/FYVE/PHD"/>
</dbReference>
<keyword evidence="1" id="KW-0479">Metal-binding</keyword>
<accession>A0A8C5IG89</accession>
<feature type="compositionally biased region" description="Polar residues" evidence="5">
    <location>
        <begin position="126"/>
        <end position="142"/>
    </location>
</feature>
<evidence type="ECO:0000256" key="2">
    <source>
        <dbReference type="ARBA" id="ARBA00022771"/>
    </source>
</evidence>
<dbReference type="SUPFAM" id="SSF57850">
    <property type="entry name" value="RING/U-box"/>
    <property type="match status" value="1"/>
</dbReference>
<dbReference type="Pfam" id="PF24905">
    <property type="entry name" value="TTC3_9th"/>
    <property type="match status" value="1"/>
</dbReference>
<dbReference type="InterPro" id="IPR001841">
    <property type="entry name" value="Znf_RING"/>
</dbReference>
<feature type="compositionally biased region" description="Low complexity" evidence="5">
    <location>
        <begin position="213"/>
        <end position="228"/>
    </location>
</feature>
<protein>
    <recommendedName>
        <fullName evidence="6">RING-type domain-containing protein</fullName>
    </recommendedName>
</protein>
<dbReference type="CDD" id="cd16481">
    <property type="entry name" value="RING-H2_TTC3"/>
    <property type="match status" value="1"/>
</dbReference>
<feature type="region of interest" description="Disordered" evidence="5">
    <location>
        <begin position="74"/>
        <end position="151"/>
    </location>
</feature>
<dbReference type="PROSITE" id="PS50089">
    <property type="entry name" value="ZF_RING_2"/>
    <property type="match status" value="1"/>
</dbReference>
<evidence type="ECO:0000313" key="8">
    <source>
        <dbReference type="Proteomes" id="UP000694408"/>
    </source>
</evidence>
<dbReference type="Ensembl" id="ENSJHYT00000003106.1">
    <property type="protein sequence ID" value="ENSJHYP00000002498.1"/>
    <property type="gene ID" value="ENSJHYG00000002108.1"/>
</dbReference>
<dbReference type="Proteomes" id="UP000694408">
    <property type="component" value="Unplaced"/>
</dbReference>
<keyword evidence="8" id="KW-1185">Reference proteome</keyword>
<dbReference type="GO" id="GO:0008270">
    <property type="term" value="F:zinc ion binding"/>
    <property type="evidence" value="ECO:0007669"/>
    <property type="project" value="UniProtKB-KW"/>
</dbReference>
<dbReference type="Gene3D" id="3.30.40.10">
    <property type="entry name" value="Zinc/RING finger domain, C3HC4 (zinc finger)"/>
    <property type="match status" value="1"/>
</dbReference>
<dbReference type="OMA" id="QPQHNIL"/>
<dbReference type="SMART" id="SM00184">
    <property type="entry name" value="RING"/>
    <property type="match status" value="1"/>
</dbReference>
<reference evidence="7" key="1">
    <citation type="submission" date="2025-08" db="UniProtKB">
        <authorList>
            <consortium name="Ensembl"/>
        </authorList>
    </citation>
    <scope>IDENTIFICATION</scope>
</reference>
<name>A0A8C5IG89_JUNHY</name>
<evidence type="ECO:0000256" key="4">
    <source>
        <dbReference type="PROSITE-ProRule" id="PRU00175"/>
    </source>
</evidence>
<proteinExistence type="predicted"/>
<evidence type="ECO:0000256" key="1">
    <source>
        <dbReference type="ARBA" id="ARBA00022723"/>
    </source>
</evidence>
<dbReference type="PANTHER" id="PTHR17550">
    <property type="entry name" value="E3 UBIQUITIN-PROTEIN LIGASE TTC3"/>
    <property type="match status" value="1"/>
</dbReference>
<feature type="region of interest" description="Disordered" evidence="5">
    <location>
        <begin position="213"/>
        <end position="266"/>
    </location>
</feature>
<keyword evidence="2 4" id="KW-0863">Zinc-finger</keyword>
<dbReference type="AlphaFoldDB" id="A0A8C5IG89"/>
<sequence>MFISNVKKQLEKVEAEYEEKLQQVGQGARGCLSRVHVVDFPWPQGCVAMPLRAPVCDPAIVTCSAPAHPSALPAFPSSDGKAPAQPPLHARSGAKAAPEAPPAPGKAPEGSHPTKIPPSCPPGASGRNSQHVQPSQDPSALQQRPPAIPTNKKLPKKIENILAQLQSVFPNCSSSELMASIREVQRRNGSSLSPDEILSRATELILDQQLKAPAAGRALRSPGPAAPARPRDAPMDGTGPGCAQPAPAPKTSQPNLQPWGSAGAIPKAKWRKQDSAACSEDPCSICHDELSSDCCELECGHHFHRECIRTWLKQHSSCPICRVHALLPEDFPELPAWNRPG</sequence>
<evidence type="ECO:0000256" key="3">
    <source>
        <dbReference type="ARBA" id="ARBA00022833"/>
    </source>
</evidence>
<evidence type="ECO:0000259" key="6">
    <source>
        <dbReference type="PROSITE" id="PS50089"/>
    </source>
</evidence>